<protein>
    <submittedName>
        <fullName evidence="1">Uncharacterized protein</fullName>
    </submittedName>
</protein>
<dbReference type="AlphaFoldDB" id="T2JVY2"/>
<reference evidence="1 2" key="2">
    <citation type="submission" date="2013-09" db="EMBL/GenBank/DDBJ databases">
        <title>Whole genome comparison of six Crocosphaera watsonii strains with differing phenotypes.</title>
        <authorList>
            <person name="Bench S.R."/>
            <person name="Heller P."/>
            <person name="Frank I."/>
            <person name="Arciniega M."/>
            <person name="Shilova I.N."/>
            <person name="Zehr J.P."/>
        </authorList>
    </citation>
    <scope>NUCLEOTIDE SEQUENCE [LARGE SCALE GENOMIC DNA]</scope>
    <source>
        <strain evidence="1 2">WH 0402</strain>
    </source>
</reference>
<gene>
    <name evidence="1" type="ORF">CWATWH0402_6188</name>
</gene>
<dbReference type="EMBL" id="CAQN01000930">
    <property type="protein sequence ID" value="CCQ69244.1"/>
    <property type="molecule type" value="Genomic_DNA"/>
</dbReference>
<reference evidence="1 2" key="1">
    <citation type="submission" date="2013-01" db="EMBL/GenBank/DDBJ databases">
        <authorList>
            <person name="Bench S."/>
        </authorList>
    </citation>
    <scope>NUCLEOTIDE SEQUENCE [LARGE SCALE GENOMIC DNA]</scope>
    <source>
        <strain evidence="1 2">WH 0402</strain>
    </source>
</reference>
<proteinExistence type="predicted"/>
<comment type="caution">
    <text evidence="1">The sequence shown here is derived from an EMBL/GenBank/DDBJ whole genome shotgun (WGS) entry which is preliminary data.</text>
</comment>
<dbReference type="RefSeq" id="WP_048326967.1">
    <property type="nucleotide sequence ID" value="NZ_CAQN01000930.1"/>
</dbReference>
<dbReference type="Proteomes" id="UP000018130">
    <property type="component" value="Unassembled WGS sequence"/>
</dbReference>
<organism evidence="1 2">
    <name type="scientific">Crocosphaera watsonii WH 0402</name>
    <dbReference type="NCBI Taxonomy" id="1284629"/>
    <lineage>
        <taxon>Bacteria</taxon>
        <taxon>Bacillati</taxon>
        <taxon>Cyanobacteriota</taxon>
        <taxon>Cyanophyceae</taxon>
        <taxon>Oscillatoriophycideae</taxon>
        <taxon>Chroococcales</taxon>
        <taxon>Aphanothecaceae</taxon>
        <taxon>Crocosphaera</taxon>
    </lineage>
</organism>
<name>T2JVY2_CROWT</name>
<sequence length="98" mass="11450">MKPTLEQFKSFSGHMDFMFSCDLKDCPYPKFHLFEFVTFLPDDVIGYISSISFGESKRNSHNFWEITGWYYDVTINESLTQKNVPESKLGEALNKYGQ</sequence>
<accession>T2JVY2</accession>
<evidence type="ECO:0000313" key="1">
    <source>
        <dbReference type="EMBL" id="CCQ69244.1"/>
    </source>
</evidence>
<evidence type="ECO:0000313" key="2">
    <source>
        <dbReference type="Proteomes" id="UP000018130"/>
    </source>
</evidence>